<comment type="caution">
    <text evidence="1">The sequence shown here is derived from an EMBL/GenBank/DDBJ whole genome shotgun (WGS) entry which is preliminary data.</text>
</comment>
<sequence length="190" mass="22236">MIRDSGKGKEKKKKKKTKILKTFLVKEKKKETSLTTKRNQRGKDQVLFQVLRFFLNSSFKHLPQLSRRSNRKKKKKSRASCFCNNFIPNAEKVKRKIKRASTDGAELLFFHAHKSATQQKRACRRCCHRFNPKHQAEMSTSALPLRWHLPMLESCKWFPLRLQLVQGVTVEVIQGFANEMGGIIHTWERG</sequence>
<protein>
    <submittedName>
        <fullName evidence="1">Uncharacterized protein</fullName>
    </submittedName>
</protein>
<dbReference type="AlphaFoldDB" id="A0AAV4VZF2"/>
<evidence type="ECO:0000313" key="2">
    <source>
        <dbReference type="Proteomes" id="UP001054945"/>
    </source>
</evidence>
<organism evidence="1 2">
    <name type="scientific">Caerostris extrusa</name>
    <name type="common">Bark spider</name>
    <name type="synonym">Caerostris bankana</name>
    <dbReference type="NCBI Taxonomy" id="172846"/>
    <lineage>
        <taxon>Eukaryota</taxon>
        <taxon>Metazoa</taxon>
        <taxon>Ecdysozoa</taxon>
        <taxon>Arthropoda</taxon>
        <taxon>Chelicerata</taxon>
        <taxon>Arachnida</taxon>
        <taxon>Araneae</taxon>
        <taxon>Araneomorphae</taxon>
        <taxon>Entelegynae</taxon>
        <taxon>Araneoidea</taxon>
        <taxon>Araneidae</taxon>
        <taxon>Caerostris</taxon>
    </lineage>
</organism>
<evidence type="ECO:0000313" key="1">
    <source>
        <dbReference type="EMBL" id="GIY75121.1"/>
    </source>
</evidence>
<gene>
    <name evidence="1" type="ORF">CEXT_12701</name>
</gene>
<name>A0AAV4VZF2_CAEEX</name>
<proteinExistence type="predicted"/>
<reference evidence="1 2" key="1">
    <citation type="submission" date="2021-06" db="EMBL/GenBank/DDBJ databases">
        <title>Caerostris extrusa draft genome.</title>
        <authorList>
            <person name="Kono N."/>
            <person name="Arakawa K."/>
        </authorList>
    </citation>
    <scope>NUCLEOTIDE SEQUENCE [LARGE SCALE GENOMIC DNA]</scope>
</reference>
<accession>A0AAV4VZF2</accession>
<keyword evidence="2" id="KW-1185">Reference proteome</keyword>
<dbReference type="EMBL" id="BPLR01015300">
    <property type="protein sequence ID" value="GIY75121.1"/>
    <property type="molecule type" value="Genomic_DNA"/>
</dbReference>
<dbReference type="Proteomes" id="UP001054945">
    <property type="component" value="Unassembled WGS sequence"/>
</dbReference>